<feature type="region of interest" description="Disordered" evidence="6">
    <location>
        <begin position="1129"/>
        <end position="1148"/>
    </location>
</feature>
<organism evidence="8">
    <name type="scientific">Clastoptera arizonana</name>
    <name type="common">Arizona spittle bug</name>
    <dbReference type="NCBI Taxonomy" id="38151"/>
    <lineage>
        <taxon>Eukaryota</taxon>
        <taxon>Metazoa</taxon>
        <taxon>Ecdysozoa</taxon>
        <taxon>Arthropoda</taxon>
        <taxon>Hexapoda</taxon>
        <taxon>Insecta</taxon>
        <taxon>Pterygota</taxon>
        <taxon>Neoptera</taxon>
        <taxon>Paraneoptera</taxon>
        <taxon>Hemiptera</taxon>
        <taxon>Auchenorrhyncha</taxon>
        <taxon>Cercopoidea</taxon>
        <taxon>Clastopteridae</taxon>
        <taxon>Clastoptera</taxon>
    </lineage>
</organism>
<dbReference type="EMBL" id="GEDC01024973">
    <property type="protein sequence ID" value="JAS12325.1"/>
    <property type="molecule type" value="Transcribed_RNA"/>
</dbReference>
<feature type="compositionally biased region" description="Basic residues" evidence="6">
    <location>
        <begin position="658"/>
        <end position="671"/>
    </location>
</feature>
<feature type="compositionally biased region" description="Basic residues" evidence="6">
    <location>
        <begin position="754"/>
        <end position="765"/>
    </location>
</feature>
<dbReference type="Pfam" id="PF13638">
    <property type="entry name" value="PIN_4"/>
    <property type="match status" value="1"/>
</dbReference>
<dbReference type="GO" id="GO:0042162">
    <property type="term" value="F:telomeric DNA binding"/>
    <property type="evidence" value="ECO:0007669"/>
    <property type="project" value="TreeGrafter"/>
</dbReference>
<feature type="compositionally biased region" description="Polar residues" evidence="6">
    <location>
        <begin position="1498"/>
        <end position="1508"/>
    </location>
</feature>
<dbReference type="InterPro" id="IPR018834">
    <property type="entry name" value="DNA/RNA-bd_Est1-type"/>
</dbReference>
<proteinExistence type="predicted"/>
<evidence type="ECO:0000256" key="4">
    <source>
        <dbReference type="ARBA" id="ARBA00023161"/>
    </source>
</evidence>
<feature type="compositionally biased region" description="Basic and acidic residues" evidence="6">
    <location>
        <begin position="780"/>
        <end position="797"/>
    </location>
</feature>
<evidence type="ECO:0000259" key="7">
    <source>
        <dbReference type="SMART" id="SM00670"/>
    </source>
</evidence>
<dbReference type="SMART" id="SM00670">
    <property type="entry name" value="PINc"/>
    <property type="match status" value="1"/>
</dbReference>
<dbReference type="PANTHER" id="PTHR15696:SF0">
    <property type="entry name" value="TELOMERASE-BINDING PROTEIN EST1A"/>
    <property type="match status" value="1"/>
</dbReference>
<dbReference type="GO" id="GO:0005737">
    <property type="term" value="C:cytoplasm"/>
    <property type="evidence" value="ECO:0007669"/>
    <property type="project" value="UniProtKB-SubCell"/>
</dbReference>
<dbReference type="SUPFAM" id="SSF48452">
    <property type="entry name" value="TPR-like"/>
    <property type="match status" value="1"/>
</dbReference>
<evidence type="ECO:0000256" key="1">
    <source>
        <dbReference type="ARBA" id="ARBA00004123"/>
    </source>
</evidence>
<dbReference type="InterPro" id="IPR045153">
    <property type="entry name" value="Est1/Ebs1-like"/>
</dbReference>
<feature type="compositionally biased region" description="Basic and acidic residues" evidence="6">
    <location>
        <begin position="545"/>
        <end position="555"/>
    </location>
</feature>
<dbReference type="CDD" id="cd09885">
    <property type="entry name" value="PIN_Smg6-like"/>
    <property type="match status" value="1"/>
</dbReference>
<name>A0A1B6CG54_9HEMI</name>
<feature type="region of interest" description="Disordered" evidence="6">
    <location>
        <begin position="723"/>
        <end position="797"/>
    </location>
</feature>
<keyword evidence="3" id="KW-0963">Cytoplasm</keyword>
<dbReference type="Gene3D" id="3.40.50.1010">
    <property type="entry name" value="5'-nuclease"/>
    <property type="match status" value="1"/>
</dbReference>
<dbReference type="InterPro" id="IPR011990">
    <property type="entry name" value="TPR-like_helical_dom_sf"/>
</dbReference>
<dbReference type="FunFam" id="3.40.50.1010:FF:000047">
    <property type="entry name" value="Blast:Telomerase-binding protein EST1A"/>
    <property type="match status" value="1"/>
</dbReference>
<feature type="compositionally biased region" description="Basic and acidic residues" evidence="6">
    <location>
        <begin position="672"/>
        <end position="685"/>
    </location>
</feature>
<feature type="compositionally biased region" description="Polar residues" evidence="6">
    <location>
        <begin position="54"/>
        <end position="69"/>
    </location>
</feature>
<protein>
    <recommendedName>
        <fullName evidence="7">PIN domain-containing protein</fullName>
    </recommendedName>
</protein>
<reference evidence="8" key="1">
    <citation type="submission" date="2015-12" db="EMBL/GenBank/DDBJ databases">
        <title>De novo transcriptome assembly of four potential Pierce s Disease insect vectors from Arizona vineyards.</title>
        <authorList>
            <person name="Tassone E.E."/>
        </authorList>
    </citation>
    <scope>NUCLEOTIDE SEQUENCE</scope>
</reference>
<feature type="compositionally biased region" description="Basic and acidic residues" evidence="6">
    <location>
        <begin position="16"/>
        <end position="36"/>
    </location>
</feature>
<dbReference type="GO" id="GO:0070034">
    <property type="term" value="F:telomerase RNA binding"/>
    <property type="evidence" value="ECO:0007669"/>
    <property type="project" value="TreeGrafter"/>
</dbReference>
<accession>A0A1B6CG54</accession>
<feature type="region of interest" description="Disordered" evidence="6">
    <location>
        <begin position="640"/>
        <end position="700"/>
    </location>
</feature>
<feature type="compositionally biased region" description="Acidic residues" evidence="6">
    <location>
        <begin position="1488"/>
        <end position="1497"/>
    </location>
</feature>
<keyword evidence="5" id="KW-0539">Nucleus</keyword>
<feature type="region of interest" description="Disordered" evidence="6">
    <location>
        <begin position="1473"/>
        <end position="1508"/>
    </location>
</feature>
<dbReference type="SUPFAM" id="SSF88723">
    <property type="entry name" value="PIN domain-like"/>
    <property type="match status" value="1"/>
</dbReference>
<feature type="region of interest" description="Disordered" evidence="6">
    <location>
        <begin position="531"/>
        <end position="618"/>
    </location>
</feature>
<evidence type="ECO:0000256" key="2">
    <source>
        <dbReference type="ARBA" id="ARBA00004496"/>
    </source>
</evidence>
<feature type="compositionally biased region" description="Basic and acidic residues" evidence="6">
    <location>
        <begin position="572"/>
        <end position="581"/>
    </location>
</feature>
<dbReference type="InterPro" id="IPR002716">
    <property type="entry name" value="PIN_dom"/>
</dbReference>
<dbReference type="InterPro" id="IPR019458">
    <property type="entry name" value="Est1-like_N"/>
</dbReference>
<dbReference type="Gene3D" id="1.25.40.10">
    <property type="entry name" value="Tetratricopeptide repeat domain"/>
    <property type="match status" value="1"/>
</dbReference>
<evidence type="ECO:0000313" key="8">
    <source>
        <dbReference type="EMBL" id="JAS12325.1"/>
    </source>
</evidence>
<feature type="compositionally biased region" description="Polar residues" evidence="6">
    <location>
        <begin position="556"/>
        <end position="571"/>
    </location>
</feature>
<feature type="compositionally biased region" description="Basic and acidic residues" evidence="6">
    <location>
        <begin position="731"/>
        <end position="753"/>
    </location>
</feature>
<dbReference type="InterPro" id="IPR029060">
    <property type="entry name" value="PIN-like_dom_sf"/>
</dbReference>
<keyword evidence="4" id="KW-0866">Nonsense-mediated mRNA decay</keyword>
<dbReference type="GO" id="GO:0005697">
    <property type="term" value="C:telomerase holoenzyme complex"/>
    <property type="evidence" value="ECO:0007669"/>
    <property type="project" value="TreeGrafter"/>
</dbReference>
<feature type="region of interest" description="Disordered" evidence="6">
    <location>
        <begin position="1"/>
        <end position="305"/>
    </location>
</feature>
<evidence type="ECO:0000256" key="3">
    <source>
        <dbReference type="ARBA" id="ARBA00022490"/>
    </source>
</evidence>
<dbReference type="Pfam" id="PF10374">
    <property type="entry name" value="EST1"/>
    <property type="match status" value="1"/>
</dbReference>
<dbReference type="GO" id="GO:0000184">
    <property type="term" value="P:nuclear-transcribed mRNA catabolic process, nonsense-mediated decay"/>
    <property type="evidence" value="ECO:0007669"/>
    <property type="project" value="UniProtKB-KW"/>
</dbReference>
<feature type="region of interest" description="Disordered" evidence="6">
    <location>
        <begin position="825"/>
        <end position="859"/>
    </location>
</feature>
<feature type="compositionally biased region" description="Basic and acidic residues" evidence="6">
    <location>
        <begin position="143"/>
        <end position="183"/>
    </location>
</feature>
<comment type="subcellular location">
    <subcellularLocation>
        <location evidence="2">Cytoplasm</location>
    </subcellularLocation>
    <subcellularLocation>
        <location evidence="1">Nucleus</location>
    </subcellularLocation>
</comment>
<feature type="compositionally biased region" description="Polar residues" evidence="6">
    <location>
        <begin position="640"/>
        <end position="657"/>
    </location>
</feature>
<evidence type="ECO:0000256" key="6">
    <source>
        <dbReference type="SAM" id="MobiDB-lite"/>
    </source>
</evidence>
<gene>
    <name evidence="8" type="ORF">g.23279</name>
</gene>
<feature type="compositionally biased region" description="Polar residues" evidence="6">
    <location>
        <begin position="271"/>
        <end position="289"/>
    </location>
</feature>
<sequence length="1741" mass="200662">MAEFDKGRTVRSYKNITHDDGLNDNMKRYKPGREIYVRGSGPLRKSKFSDEENSGTLLNKTDNQQFNETPKNKPYYSKNTPKDKFDTEKVSDDFDKMSVSSNSSHRDRKQNNGSSSSNDSKGKRNKKPEKPIYVPKPVAQFISDRHIKTKNADDYLNESSKRDRGKKLTNDDDDWNDHYDEKPLNSLNSEQDSRNKLNLQRKNKQKHLENRREGQSINGNPTPLMDIKFNSSDIEKLKMTTSQEHFVHKKENSNTSSSENFAQREQKSVPGYTSRQASESRSTSRQASEPRSLPINHIDSRIRDTRSVEPVGVNAKPPPVLYSRRLNKQTNKQYNPPSLEDMPPRFRKKFLKDNGLQDSGIQSSYLGANSEDAWDGSSITFQGSNTNMFYPNVPPPIFNQPPPAPPHLIFTQPPPTIWSQTLPTRSRGRGRLGPHEMEHIQETARFTRSLTPDRFKEIDSRSLDSIPISVENNSLDHDILKTDPNQQYKENCLKSYAGNNQRNLYHNQPNFNNQENTLQKNYFDQPEDIRYSESKTDNYNNQDQRVQKQKEENPHQDSTSNNFKSNQNHILNDNDKEKERNSSNFVLKIEEPSTPEPPKSPREVTSKTSPILNWAEEVEQSEELNKKLILNDKESLTEYNTLPRTTSLNSLQDNTKQNKPRAKRHRHKRRLGKEVNDRSLSREHSSNNNRRGSTDCRQFSRNNSCERNWREASIDSTLDINKPWRSQVTGDSRHSSGDRRNNIDNFHYGDRRYRNGTRSRERSRRNSNASVEGQGYRNFNNERRGSRTSSIERFKDKKPEENWRAEVARLANQEAKESHKPAGIIVLPTPRPTITSSPSTEQGQFHRHLFDPSNPNKPIVVPASGRSAPPPVHDYNQTSDHQFVAPRPPNHQAHNPKMLMDVASAEYEMMYILQAGMVFEYWQRISELRLLLGNIFRALLTTDIKFCEHENMEQYMWKLLYYNIIEYLRKGMAESPASKDKFKKLILEIVDDGMKYLEQTLELLEQVYKFKLKNYYNSVGTPLKSKSYTTLAVMSCQKLLLFLGDLSRYKEQANESNNYGLARQWYIKAHQLNPRNGRPYNQLAVLAVFAKRKVDAVYYYMRSLMASIPVLSSRESLLSLFDENRKKYESTEQKRRVEREAKEKERMKEKEIGNSYGRLRREVWIHPGGGKRVHRTTSTAQSYDSNSEDDELATISSLEVNKRFGMSFLHVHGKLFTKTGMESFQEAAIQMLREFRVMLQHSPIPIDYTRFIQLLALNMFAIDNTQLKNEPLESGYRSTVQEFALIVSLQMFNLIVDRCVQLLKEQHSEPQQNNMLIVSEDVQVLLPAIKIWCDWLLCHSGVWNPPPSCRDFRVGQTGDPWSRLAALVNALEKLNWKQDVLSSTQHEDYELVRLPEDITLGGFLPLMSNAQERVYISKDTDVELSCICLRISKILFFGTVFLCGVDPPVLKLHKNESGESEYISVVEIPSPPVQSDGEMCVESFSSDSAEESEDSGLNEDSCSTSQSCSAGKSEIQGLLHRKMQLEKSQKRQERRQKQVQTILQQNQFSVEMEVKPHYLVADTNCFIDFLPQVQIIAQTTIAQQHLYTLMVPLVVLKELDGLSRGQKISSTRPEYAVKISEAAKTALEFLRSRDNISPPVAIRCVTTKGTIVKSTTFTQEQDDDEGMKNDDRILATCLNLCAKSHTSKMEQTVEGQPRKIYREVVLLTRDRNLRVKAHARDMPVRELPNFMQWAGLDVSLA</sequence>
<feature type="compositionally biased region" description="Polar residues" evidence="6">
    <location>
        <begin position="686"/>
        <end position="700"/>
    </location>
</feature>
<feature type="compositionally biased region" description="Basic and acidic residues" evidence="6">
    <location>
        <begin position="80"/>
        <end position="96"/>
    </location>
</feature>
<dbReference type="Pfam" id="PF10373">
    <property type="entry name" value="EST1_DNA_bind"/>
    <property type="match status" value="1"/>
</dbReference>
<feature type="domain" description="PIN" evidence="7">
    <location>
        <begin position="1557"/>
        <end position="1715"/>
    </location>
</feature>
<dbReference type="PANTHER" id="PTHR15696">
    <property type="entry name" value="SMG-7 SUPPRESSOR WITH MORPHOLOGICAL EFFECT ON GENITALIA PROTEIN 7"/>
    <property type="match status" value="1"/>
</dbReference>
<evidence type="ECO:0000256" key="5">
    <source>
        <dbReference type="ARBA" id="ARBA00023242"/>
    </source>
</evidence>